<sequence length="122" mass="13796">MVIPLSRHIYTNATIIRFRKSPIQNTKCNKLLCPSSFPIIFSRQFVTVMHLRHSSNAELISRDKVASTSCSASSMSSSVTYATLLSLLWHPYTKKSLGRNVLVQGYIYQHGFDFLLVEKASL</sequence>
<reference evidence="1 2" key="1">
    <citation type="submission" date="2014-04" db="EMBL/GenBank/DDBJ databases">
        <authorList>
            <consortium name="DOE Joint Genome Institute"/>
            <person name="Kuo A."/>
            <person name="Ruytinx J."/>
            <person name="Rineau F."/>
            <person name="Colpaert J."/>
            <person name="Kohler A."/>
            <person name="Nagy L.G."/>
            <person name="Floudas D."/>
            <person name="Copeland A."/>
            <person name="Barry K.W."/>
            <person name="Cichocki N."/>
            <person name="Veneault-Fourrey C."/>
            <person name="LaButti K."/>
            <person name="Lindquist E.A."/>
            <person name="Lipzen A."/>
            <person name="Lundell T."/>
            <person name="Morin E."/>
            <person name="Murat C."/>
            <person name="Sun H."/>
            <person name="Tunlid A."/>
            <person name="Henrissat B."/>
            <person name="Grigoriev I.V."/>
            <person name="Hibbett D.S."/>
            <person name="Martin F."/>
            <person name="Nordberg H.P."/>
            <person name="Cantor M.N."/>
            <person name="Hua S.X."/>
        </authorList>
    </citation>
    <scope>NUCLEOTIDE SEQUENCE [LARGE SCALE GENOMIC DNA]</scope>
    <source>
        <strain evidence="1 2">UH-Slu-Lm8-n1</strain>
    </source>
</reference>
<dbReference type="EMBL" id="KN835157">
    <property type="protein sequence ID" value="KIK46583.1"/>
    <property type="molecule type" value="Genomic_DNA"/>
</dbReference>
<gene>
    <name evidence="1" type="ORF">CY34DRAFT_391119</name>
</gene>
<dbReference type="HOGENOM" id="CLU_2028267_0_0_1"/>
<name>A0A0D0BU54_9AGAM</name>
<dbReference type="AlphaFoldDB" id="A0A0D0BU54"/>
<proteinExistence type="predicted"/>
<evidence type="ECO:0000313" key="2">
    <source>
        <dbReference type="Proteomes" id="UP000054485"/>
    </source>
</evidence>
<protein>
    <submittedName>
        <fullName evidence="1">Uncharacterized protein</fullName>
    </submittedName>
</protein>
<reference evidence="2" key="2">
    <citation type="submission" date="2015-01" db="EMBL/GenBank/DDBJ databases">
        <title>Evolutionary Origins and Diversification of the Mycorrhizal Mutualists.</title>
        <authorList>
            <consortium name="DOE Joint Genome Institute"/>
            <consortium name="Mycorrhizal Genomics Consortium"/>
            <person name="Kohler A."/>
            <person name="Kuo A."/>
            <person name="Nagy L.G."/>
            <person name="Floudas D."/>
            <person name="Copeland A."/>
            <person name="Barry K.W."/>
            <person name="Cichocki N."/>
            <person name="Veneault-Fourrey C."/>
            <person name="LaButti K."/>
            <person name="Lindquist E.A."/>
            <person name="Lipzen A."/>
            <person name="Lundell T."/>
            <person name="Morin E."/>
            <person name="Murat C."/>
            <person name="Riley R."/>
            <person name="Ohm R."/>
            <person name="Sun H."/>
            <person name="Tunlid A."/>
            <person name="Henrissat B."/>
            <person name="Grigoriev I.V."/>
            <person name="Hibbett D.S."/>
            <person name="Martin F."/>
        </authorList>
    </citation>
    <scope>NUCLEOTIDE SEQUENCE [LARGE SCALE GENOMIC DNA]</scope>
    <source>
        <strain evidence="2">UH-Slu-Lm8-n1</strain>
    </source>
</reference>
<organism evidence="1 2">
    <name type="scientific">Suillus luteus UH-Slu-Lm8-n1</name>
    <dbReference type="NCBI Taxonomy" id="930992"/>
    <lineage>
        <taxon>Eukaryota</taxon>
        <taxon>Fungi</taxon>
        <taxon>Dikarya</taxon>
        <taxon>Basidiomycota</taxon>
        <taxon>Agaricomycotina</taxon>
        <taxon>Agaricomycetes</taxon>
        <taxon>Agaricomycetidae</taxon>
        <taxon>Boletales</taxon>
        <taxon>Suillineae</taxon>
        <taxon>Suillaceae</taxon>
        <taxon>Suillus</taxon>
    </lineage>
</organism>
<dbReference type="Proteomes" id="UP000054485">
    <property type="component" value="Unassembled WGS sequence"/>
</dbReference>
<evidence type="ECO:0000313" key="1">
    <source>
        <dbReference type="EMBL" id="KIK46583.1"/>
    </source>
</evidence>
<dbReference type="InParanoid" id="A0A0D0BU54"/>
<keyword evidence="2" id="KW-1185">Reference proteome</keyword>
<accession>A0A0D0BU54</accession>